<dbReference type="SUPFAM" id="SSF50998">
    <property type="entry name" value="Quinoprotein alcohol dehydrogenase-like"/>
    <property type="match status" value="1"/>
</dbReference>
<keyword evidence="2" id="KW-1185">Reference proteome</keyword>
<dbReference type="InterPro" id="IPR039535">
    <property type="entry name" value="ASST-like"/>
</dbReference>
<dbReference type="EMBL" id="JAVRRJ010000001">
    <property type="protein sequence ID" value="KAK5090732.1"/>
    <property type="molecule type" value="Genomic_DNA"/>
</dbReference>
<dbReference type="AlphaFoldDB" id="A0AAN7Y9W8"/>
<comment type="caution">
    <text evidence="1">The sequence shown here is derived from an EMBL/GenBank/DDBJ whole genome shotgun (WGS) entry which is preliminary data.</text>
</comment>
<dbReference type="Proteomes" id="UP001309876">
    <property type="component" value="Unassembled WGS sequence"/>
</dbReference>
<dbReference type="InterPro" id="IPR011047">
    <property type="entry name" value="Quinoprotein_ADH-like_sf"/>
</dbReference>
<dbReference type="InterPro" id="IPR015943">
    <property type="entry name" value="WD40/YVTN_repeat-like_dom_sf"/>
</dbReference>
<sequence>MEQNRIKRQGVGITGVDKARTNGGYTLICSLTSTTIRLIDIDGQEVHLWEVPSALNRHAYLLPNGNLVVNTVDPNWKPASPCFSKHHALLMSELSPSGEVLRQYRDEFGHHDAYYYPNGSGRILYISLEALTLEESKSIIGGVPGSEKDGVILSDTIKEIDAQGSLLWSWHAKDKFARDIFPLQSRYRREHYPLINSICPLHDGNVLVSCRSVSHVVIISRATGNIIWKLGPDVLAGQHDASELPSGNILVFDNGFFRDGQSIPYSRAIEVERTTKQIVWEYKDCNQRINFFTPIMGSAQRLRNGNTLLCESVYGRVFEVMSDGTVVWEYVNEHFAEPSDPVKRKLYPGESNELYRAYRYDEDQIPWLKEKLRTSRKGAVSTEPVSKGINEIR</sequence>
<dbReference type="InterPro" id="IPR053143">
    <property type="entry name" value="Arylsulfate_ST"/>
</dbReference>
<dbReference type="Pfam" id="PF14269">
    <property type="entry name" value="Arylsulfotran_2"/>
    <property type="match status" value="1"/>
</dbReference>
<name>A0AAN7Y9W8_9EURO</name>
<reference evidence="1 2" key="1">
    <citation type="submission" date="2023-08" db="EMBL/GenBank/DDBJ databases">
        <title>Black Yeasts Isolated from many extreme environments.</title>
        <authorList>
            <person name="Coleine C."/>
            <person name="Stajich J.E."/>
            <person name="Selbmann L."/>
        </authorList>
    </citation>
    <scope>NUCLEOTIDE SEQUENCE [LARGE SCALE GENOMIC DNA]</scope>
    <source>
        <strain evidence="1 2">CCFEE 5910</strain>
    </source>
</reference>
<evidence type="ECO:0000313" key="1">
    <source>
        <dbReference type="EMBL" id="KAK5090732.1"/>
    </source>
</evidence>
<dbReference type="PANTHER" id="PTHR35340:SF5">
    <property type="entry name" value="ASST-DOMAIN-CONTAINING PROTEIN"/>
    <property type="match status" value="1"/>
</dbReference>
<evidence type="ECO:0008006" key="3">
    <source>
        <dbReference type="Google" id="ProtNLM"/>
    </source>
</evidence>
<protein>
    <recommendedName>
        <fullName evidence="3">Aryl sulfotransferase</fullName>
    </recommendedName>
</protein>
<dbReference type="Gene3D" id="2.130.10.10">
    <property type="entry name" value="YVTN repeat-like/Quinoprotein amine dehydrogenase"/>
    <property type="match status" value="1"/>
</dbReference>
<gene>
    <name evidence="1" type="ORF">LTR05_000908</name>
</gene>
<organism evidence="1 2">
    <name type="scientific">Lithohypha guttulata</name>
    <dbReference type="NCBI Taxonomy" id="1690604"/>
    <lineage>
        <taxon>Eukaryota</taxon>
        <taxon>Fungi</taxon>
        <taxon>Dikarya</taxon>
        <taxon>Ascomycota</taxon>
        <taxon>Pezizomycotina</taxon>
        <taxon>Eurotiomycetes</taxon>
        <taxon>Chaetothyriomycetidae</taxon>
        <taxon>Chaetothyriales</taxon>
        <taxon>Trichomeriaceae</taxon>
        <taxon>Lithohypha</taxon>
    </lineage>
</organism>
<accession>A0AAN7Y9W8</accession>
<evidence type="ECO:0000313" key="2">
    <source>
        <dbReference type="Proteomes" id="UP001309876"/>
    </source>
</evidence>
<proteinExistence type="predicted"/>
<dbReference type="PANTHER" id="PTHR35340">
    <property type="entry name" value="PQQ ENZYME REPEAT PROTEIN-RELATED"/>
    <property type="match status" value="1"/>
</dbReference>